<sequence length="114" mass="12228">MPYSRCIRSLSDSAPSGSCPGSMASSTQMNARRRRTQGACTLEHSRRTSTVCMNYSSGDALSTHYVSGSLADLLLSWPSADEDENWLSPVMTVLSLLSGLRHSDLLGITDCPVG</sequence>
<feature type="region of interest" description="Disordered" evidence="1">
    <location>
        <begin position="1"/>
        <end position="40"/>
    </location>
</feature>
<dbReference type="Proteomes" id="UP000076727">
    <property type="component" value="Unassembled WGS sequence"/>
</dbReference>
<evidence type="ECO:0000256" key="1">
    <source>
        <dbReference type="SAM" id="MobiDB-lite"/>
    </source>
</evidence>
<name>A0A165UE28_9APHY</name>
<organism evidence="2 3">
    <name type="scientific">Daedalea quercina L-15889</name>
    <dbReference type="NCBI Taxonomy" id="1314783"/>
    <lineage>
        <taxon>Eukaryota</taxon>
        <taxon>Fungi</taxon>
        <taxon>Dikarya</taxon>
        <taxon>Basidiomycota</taxon>
        <taxon>Agaricomycotina</taxon>
        <taxon>Agaricomycetes</taxon>
        <taxon>Polyporales</taxon>
        <taxon>Fomitopsis</taxon>
    </lineage>
</organism>
<keyword evidence="3" id="KW-1185">Reference proteome</keyword>
<evidence type="ECO:0000313" key="2">
    <source>
        <dbReference type="EMBL" id="KZT74775.1"/>
    </source>
</evidence>
<accession>A0A165UE28</accession>
<protein>
    <submittedName>
        <fullName evidence="2">Uncharacterized protein</fullName>
    </submittedName>
</protein>
<dbReference type="EMBL" id="KV429032">
    <property type="protein sequence ID" value="KZT74775.1"/>
    <property type="molecule type" value="Genomic_DNA"/>
</dbReference>
<reference evidence="2 3" key="1">
    <citation type="journal article" date="2016" name="Mol. Biol. Evol.">
        <title>Comparative Genomics of Early-Diverging Mushroom-Forming Fungi Provides Insights into the Origins of Lignocellulose Decay Capabilities.</title>
        <authorList>
            <person name="Nagy L.G."/>
            <person name="Riley R."/>
            <person name="Tritt A."/>
            <person name="Adam C."/>
            <person name="Daum C."/>
            <person name="Floudas D."/>
            <person name="Sun H."/>
            <person name="Yadav J.S."/>
            <person name="Pangilinan J."/>
            <person name="Larsson K.H."/>
            <person name="Matsuura K."/>
            <person name="Barry K."/>
            <person name="Labutti K."/>
            <person name="Kuo R."/>
            <person name="Ohm R.A."/>
            <person name="Bhattacharya S.S."/>
            <person name="Shirouzu T."/>
            <person name="Yoshinaga Y."/>
            <person name="Martin F.M."/>
            <person name="Grigoriev I.V."/>
            <person name="Hibbett D.S."/>
        </authorList>
    </citation>
    <scope>NUCLEOTIDE SEQUENCE [LARGE SCALE GENOMIC DNA]</scope>
    <source>
        <strain evidence="2 3">L-15889</strain>
    </source>
</reference>
<dbReference type="AlphaFoldDB" id="A0A165UE28"/>
<gene>
    <name evidence="2" type="ORF">DAEQUDRAFT_6160</name>
</gene>
<evidence type="ECO:0000313" key="3">
    <source>
        <dbReference type="Proteomes" id="UP000076727"/>
    </source>
</evidence>
<proteinExistence type="predicted"/>